<evidence type="ECO:0000313" key="3">
    <source>
        <dbReference type="Proteomes" id="UP001523230"/>
    </source>
</evidence>
<proteinExistence type="predicted"/>
<organism evidence="2 3">
    <name type="scientific">Methanoculleus oceani</name>
    <dbReference type="NCBI Taxonomy" id="2184756"/>
    <lineage>
        <taxon>Archaea</taxon>
        <taxon>Methanobacteriati</taxon>
        <taxon>Methanobacteriota</taxon>
        <taxon>Stenosarchaea group</taxon>
        <taxon>Methanomicrobia</taxon>
        <taxon>Methanomicrobiales</taxon>
        <taxon>Methanomicrobiaceae</taxon>
        <taxon>Methanoculleus</taxon>
    </lineage>
</organism>
<reference evidence="2 3" key="1">
    <citation type="submission" date="2018-05" db="EMBL/GenBank/DDBJ databases">
        <title>Isolation and characterization of genus Methanoculleus species and their viruses from deep sea marine sediment offshore southwestern Taiwan.</title>
        <authorList>
            <person name="Wei W.-H."/>
            <person name="Chen W.-C."/>
            <person name="Lai M.-C."/>
            <person name="Chen S.-C."/>
        </authorList>
    </citation>
    <scope>NUCLEOTIDE SEQUENCE [LARGE SCALE GENOMIC DNA]</scope>
    <source>
        <strain evidence="2 3">CWC-02</strain>
    </source>
</reference>
<dbReference type="InterPro" id="IPR029044">
    <property type="entry name" value="Nucleotide-diphossugar_trans"/>
</dbReference>
<dbReference type="Proteomes" id="UP001523230">
    <property type="component" value="Unassembled WGS sequence"/>
</dbReference>
<protein>
    <submittedName>
        <fullName evidence="2">Glycosyltransferase family 2 protein</fullName>
    </submittedName>
</protein>
<evidence type="ECO:0000259" key="1">
    <source>
        <dbReference type="Pfam" id="PF00535"/>
    </source>
</evidence>
<comment type="caution">
    <text evidence="2">The sequence shown here is derived from an EMBL/GenBank/DDBJ whole genome shotgun (WGS) entry which is preliminary data.</text>
</comment>
<keyword evidence="3" id="KW-1185">Reference proteome</keyword>
<gene>
    <name evidence="2" type="ORF">DIC75_05055</name>
</gene>
<evidence type="ECO:0000313" key="2">
    <source>
        <dbReference type="EMBL" id="MCM2465686.1"/>
    </source>
</evidence>
<name>A0ABD4TAT9_9EURY</name>
<dbReference type="EMBL" id="QFDM01000001">
    <property type="protein sequence ID" value="MCM2465686.1"/>
    <property type="molecule type" value="Genomic_DNA"/>
</dbReference>
<dbReference type="AlphaFoldDB" id="A0ABD4TAT9"/>
<dbReference type="PANTHER" id="PTHR43685">
    <property type="entry name" value="GLYCOSYLTRANSFERASE"/>
    <property type="match status" value="1"/>
</dbReference>
<sequence>MSPDISVVIPLYNKGPYIARALDSVLAQTFQDFEVIVVDDGSTDGGAEMVGGFGDPRVRLIRQENRGVSAARNRGIEAARAEVVAFLDADDEWMPRHLEALMRLRDTFPRAGAYGTAYLLQENDSTVRVPPFSADIPPEPWEGLLPNYYRDAIRGTPPISSSIVAVPRRILDEMGGFDTGAWYGEDVDLWGRIALKYPIAFTWDGMGIYHKEAANRACNKKEPIREHVFVTSARNALQAGEVPPELREDLLEYVASRQIQIACRNLEAGRPDLARDNLKGCKTRYLWRSKYSALFWAYVPSDMYLVLKSHTVTSALLTGVSKIKKRAAKQLRFKSQTGGALK</sequence>
<dbReference type="Pfam" id="PF00535">
    <property type="entry name" value="Glycos_transf_2"/>
    <property type="match status" value="1"/>
</dbReference>
<dbReference type="CDD" id="cd00761">
    <property type="entry name" value="Glyco_tranf_GTA_type"/>
    <property type="match status" value="1"/>
</dbReference>
<dbReference type="SUPFAM" id="SSF53448">
    <property type="entry name" value="Nucleotide-diphospho-sugar transferases"/>
    <property type="match status" value="1"/>
</dbReference>
<dbReference type="Gene3D" id="3.90.550.10">
    <property type="entry name" value="Spore Coat Polysaccharide Biosynthesis Protein SpsA, Chain A"/>
    <property type="match status" value="1"/>
</dbReference>
<accession>A0ABD4TAT9</accession>
<dbReference type="InterPro" id="IPR001173">
    <property type="entry name" value="Glyco_trans_2-like"/>
</dbReference>
<feature type="domain" description="Glycosyltransferase 2-like" evidence="1">
    <location>
        <begin position="6"/>
        <end position="126"/>
    </location>
</feature>
<dbReference type="RefSeq" id="WP_250986910.1">
    <property type="nucleotide sequence ID" value="NZ_QFDM01000001.1"/>
</dbReference>
<dbReference type="PANTHER" id="PTHR43685:SF11">
    <property type="entry name" value="GLYCOSYLTRANSFERASE TAGX-RELATED"/>
    <property type="match status" value="1"/>
</dbReference>
<dbReference type="InterPro" id="IPR050834">
    <property type="entry name" value="Glycosyltransf_2"/>
</dbReference>